<dbReference type="Proteomes" id="UP001058271">
    <property type="component" value="Chromosome"/>
</dbReference>
<organism evidence="2 3">
    <name type="scientific">Dactylosporangium roseum</name>
    <dbReference type="NCBI Taxonomy" id="47989"/>
    <lineage>
        <taxon>Bacteria</taxon>
        <taxon>Bacillati</taxon>
        <taxon>Actinomycetota</taxon>
        <taxon>Actinomycetes</taxon>
        <taxon>Micromonosporales</taxon>
        <taxon>Micromonosporaceae</taxon>
        <taxon>Dactylosporangium</taxon>
    </lineage>
</organism>
<keyword evidence="3" id="KW-1185">Reference proteome</keyword>
<evidence type="ECO:0000313" key="3">
    <source>
        <dbReference type="Proteomes" id="UP001058271"/>
    </source>
</evidence>
<keyword evidence="1" id="KW-0812">Transmembrane</keyword>
<name>A0ABY5Z6Z3_9ACTN</name>
<dbReference type="EMBL" id="CP073721">
    <property type="protein sequence ID" value="UWZ37821.1"/>
    <property type="molecule type" value="Genomic_DNA"/>
</dbReference>
<feature type="transmembrane region" description="Helical" evidence="1">
    <location>
        <begin position="21"/>
        <end position="40"/>
    </location>
</feature>
<reference evidence="2" key="1">
    <citation type="submission" date="2021-04" db="EMBL/GenBank/DDBJ databases">
        <title>Biosynthetic gene clusters of Dactylosporangioum roseum.</title>
        <authorList>
            <person name="Hartkoorn R.C."/>
            <person name="Beaudoing E."/>
            <person name="Hot D."/>
            <person name="Moureu S."/>
        </authorList>
    </citation>
    <scope>NUCLEOTIDE SEQUENCE</scope>
    <source>
        <strain evidence="2">NRRL B-16295</strain>
    </source>
</reference>
<feature type="transmembrane region" description="Helical" evidence="1">
    <location>
        <begin position="46"/>
        <end position="65"/>
    </location>
</feature>
<keyword evidence="1" id="KW-1133">Transmembrane helix</keyword>
<gene>
    <name evidence="2" type="ORF">Drose_05985</name>
</gene>
<proteinExistence type="predicted"/>
<accession>A0ABY5Z6Z3</accession>
<protein>
    <submittedName>
        <fullName evidence="2">Uncharacterized protein</fullName>
    </submittedName>
</protein>
<evidence type="ECO:0000256" key="1">
    <source>
        <dbReference type="SAM" id="Phobius"/>
    </source>
</evidence>
<keyword evidence="1" id="KW-0472">Membrane</keyword>
<sequence>MSTDRPTAQSVDSYRLQVHTASMFAAVFAAVAVFVDRLGYTAEGVAGVVFGAVAFGVAVGSAALYDRAVARQSVGGVA</sequence>
<dbReference type="RefSeq" id="WP_260727184.1">
    <property type="nucleotide sequence ID" value="NZ_BAAABS010000033.1"/>
</dbReference>
<evidence type="ECO:0000313" key="2">
    <source>
        <dbReference type="EMBL" id="UWZ37821.1"/>
    </source>
</evidence>